<evidence type="ECO:0000256" key="1">
    <source>
        <dbReference type="ARBA" id="ARBA00023157"/>
    </source>
</evidence>
<evidence type="ECO:0000313" key="3">
    <source>
        <dbReference type="EMBL" id="CAH3159740.1"/>
    </source>
</evidence>
<dbReference type="InterPro" id="IPR020837">
    <property type="entry name" value="Fibrinogen_CS"/>
</dbReference>
<proteinExistence type="predicted"/>
<evidence type="ECO:0000313" key="4">
    <source>
        <dbReference type="Proteomes" id="UP001159405"/>
    </source>
</evidence>
<dbReference type="PANTHER" id="PTHR19143">
    <property type="entry name" value="FIBRINOGEN/TENASCIN/ANGIOPOEITIN"/>
    <property type="match status" value="1"/>
</dbReference>
<dbReference type="InterPro" id="IPR036056">
    <property type="entry name" value="Fibrinogen-like_C"/>
</dbReference>
<dbReference type="PROSITE" id="PS51406">
    <property type="entry name" value="FIBRINOGEN_C_2"/>
    <property type="match status" value="2"/>
</dbReference>
<reference evidence="3 4" key="1">
    <citation type="submission" date="2022-05" db="EMBL/GenBank/DDBJ databases">
        <authorList>
            <consortium name="Genoscope - CEA"/>
            <person name="William W."/>
        </authorList>
    </citation>
    <scope>NUCLEOTIDE SEQUENCE [LARGE SCALE GENOMIC DNA]</scope>
</reference>
<dbReference type="SMART" id="SM00186">
    <property type="entry name" value="FBG"/>
    <property type="match status" value="2"/>
</dbReference>
<accession>A0ABN8Q978</accession>
<name>A0ABN8Q978_9CNID</name>
<feature type="non-terminal residue" evidence="3">
    <location>
        <position position="1"/>
    </location>
</feature>
<dbReference type="InterPro" id="IPR014716">
    <property type="entry name" value="Fibrinogen_a/b/g_C_1"/>
</dbReference>
<dbReference type="EMBL" id="CALNXK010000114">
    <property type="protein sequence ID" value="CAH3159740.1"/>
    <property type="molecule type" value="Genomic_DNA"/>
</dbReference>
<dbReference type="NCBIfam" id="NF040941">
    <property type="entry name" value="GGGWT_bact"/>
    <property type="match status" value="2"/>
</dbReference>
<dbReference type="CDD" id="cd00087">
    <property type="entry name" value="FReD"/>
    <property type="match status" value="2"/>
</dbReference>
<dbReference type="SUPFAM" id="SSF56496">
    <property type="entry name" value="Fibrinogen C-terminal domain-like"/>
    <property type="match status" value="2"/>
</dbReference>
<dbReference type="Gene3D" id="4.10.530.10">
    <property type="entry name" value="Gamma-fibrinogen Carboxyl Terminal Fragment, domain 2"/>
    <property type="match status" value="1"/>
</dbReference>
<sequence length="627" mass="71502">LTLAVLISVYKNCAEIYKFGIRINGVYKINPDGLGEFEVYCDQKTAGGGWTVFQKRQDGSVDFNRPWDDYKRGFGNLNGEFWLGLDKIHRLTVSGSYKLRVDLEDLHSSTAFAQYSSFAVTSERTKYQLSLGSYSDSLAYHRGYPFTTKDRDNDGHGSINCAVLRKGAWWYNSCHYSNLNGLYLHGKVNNQGVVWHHWKKKRLLSTENNVPSEKKLFTCNFHRKLPSNFLTTLISSYHFLGTHLTASSNHDNLTRTRDRLIDLTPCTVIPPRCFTPVLEGLRPHYKCSRDQVINSHKINKIMRYSVTHEIVSMLDVKLKRSNAMNFFLKALLCAILVKAIAESAVPTKSGTDARKPQCNVNNYFYAGPNTKKIEQQLAEIREEIKALKENRTGGGGSSGKVYKNCAEIYQFGIKINGVYKINPDGLGEFEVYCDQKTAGGGWTVFQKRQDGSVDFYRPWDDYKRGFGNLNGEFWLGLDKIHRLTVSGSYKLRVDLEDVQGKTAFAEYSSFAVRSERVKYKLSLGSYSATHKKLGRYNSRCCCCTAGDALDAHRGYPFTTKDRDNDSNSGNCAVQYKGAWWYKNCHYSNLNGLYLHGKNNCQGIVWYQWKNNCNSLKRSEMKIRPKDF</sequence>
<dbReference type="Gene3D" id="3.90.215.10">
    <property type="entry name" value="Gamma Fibrinogen, chain A, domain 1"/>
    <property type="match status" value="2"/>
</dbReference>
<dbReference type="PROSITE" id="PS00514">
    <property type="entry name" value="FIBRINOGEN_C_1"/>
    <property type="match status" value="2"/>
</dbReference>
<feature type="domain" description="Fibrinogen C-terminal" evidence="2">
    <location>
        <begin position="396"/>
        <end position="626"/>
    </location>
</feature>
<dbReference type="InterPro" id="IPR050373">
    <property type="entry name" value="Fibrinogen_C-term_domain"/>
</dbReference>
<keyword evidence="1" id="KW-1015">Disulfide bond</keyword>
<dbReference type="InterPro" id="IPR002181">
    <property type="entry name" value="Fibrinogen_a/b/g_C_dom"/>
</dbReference>
<dbReference type="Pfam" id="PF00147">
    <property type="entry name" value="Fibrinogen_C"/>
    <property type="match status" value="2"/>
</dbReference>
<evidence type="ECO:0000259" key="2">
    <source>
        <dbReference type="PROSITE" id="PS51406"/>
    </source>
</evidence>
<dbReference type="Proteomes" id="UP001159405">
    <property type="component" value="Unassembled WGS sequence"/>
</dbReference>
<protein>
    <recommendedName>
        <fullName evidence="2">Fibrinogen C-terminal domain-containing protein</fullName>
    </recommendedName>
</protein>
<feature type="domain" description="Fibrinogen C-terminal" evidence="2">
    <location>
        <begin position="4"/>
        <end position="199"/>
    </location>
</feature>
<organism evidence="3 4">
    <name type="scientific">Porites lobata</name>
    <dbReference type="NCBI Taxonomy" id="104759"/>
    <lineage>
        <taxon>Eukaryota</taxon>
        <taxon>Metazoa</taxon>
        <taxon>Cnidaria</taxon>
        <taxon>Anthozoa</taxon>
        <taxon>Hexacorallia</taxon>
        <taxon>Scleractinia</taxon>
        <taxon>Fungiina</taxon>
        <taxon>Poritidae</taxon>
        <taxon>Porites</taxon>
    </lineage>
</organism>
<comment type="caution">
    <text evidence="3">The sequence shown here is derived from an EMBL/GenBank/DDBJ whole genome shotgun (WGS) entry which is preliminary data.</text>
</comment>
<keyword evidence="4" id="KW-1185">Reference proteome</keyword>
<gene>
    <name evidence="3" type="ORF">PLOB_00003735</name>
</gene>